<name>A0A0K9P5N6_ZOSMR</name>
<keyword evidence="1" id="KW-0175">Coiled coil</keyword>
<evidence type="ECO:0000256" key="2">
    <source>
        <dbReference type="SAM" id="MobiDB-lite"/>
    </source>
</evidence>
<feature type="transmembrane region" description="Helical" evidence="3">
    <location>
        <begin position="498"/>
        <end position="515"/>
    </location>
</feature>
<keyword evidence="3" id="KW-0472">Membrane</keyword>
<dbReference type="Proteomes" id="UP000036987">
    <property type="component" value="Unassembled WGS sequence"/>
</dbReference>
<evidence type="ECO:0000313" key="4">
    <source>
        <dbReference type="EMBL" id="KMZ64336.1"/>
    </source>
</evidence>
<evidence type="ECO:0000313" key="5">
    <source>
        <dbReference type="Proteomes" id="UP000036987"/>
    </source>
</evidence>
<keyword evidence="3" id="KW-1133">Transmembrane helix</keyword>
<feature type="compositionally biased region" description="Basic and acidic residues" evidence="2">
    <location>
        <begin position="435"/>
        <end position="454"/>
    </location>
</feature>
<sequence>MNLNLLKNKFSQTIRELTEEQQPKSQEDEQGGKLIYEEVSIVELKKKVDEAQREASSCREKENMAAETTRLYKTQVADVISEVGKLKKEIDRRSLENDSLMKTIEDLKSKNEDLEVKSISGPQDRQLFEETSKANLLLRESTIKATTEAVSLKAELKSSKEKQAYLERAIEKFQEKLEGRADELNEMNEMCASYQRQADAANMKAGLLKSKLEESHAARCSLARVIEQIKEAGKVQVVEEEQEQEGVVGNLRHELELNKAKVAELEDMFASTKSDKEETTNRLLELTQKLKQKKYLESEKMNDLQNLLDQVTEERDNFSRTLDCTRKIVEDQRKELARGLQRLQSQRDMVNKKELERQKSMKLYESVKDGKEEAMDIMEKHIKSLEKELEISTVEKKTKAVNGICTAADDQQQQVTDLQEKIKQLEQKLLLATEPNDKEAEEQKKEDSDHACQKKDGIKKKTRQIVGNWRTKSFRYARESTKCVCCLINGKQSMGQKFAIRIGFFAIFVGLVLLGRRIMG</sequence>
<keyword evidence="5" id="KW-1185">Reference proteome</keyword>
<dbReference type="EMBL" id="LFYR01001163">
    <property type="protein sequence ID" value="KMZ64336.1"/>
    <property type="molecule type" value="Genomic_DNA"/>
</dbReference>
<evidence type="ECO:0000256" key="1">
    <source>
        <dbReference type="SAM" id="Coils"/>
    </source>
</evidence>
<comment type="caution">
    <text evidence="4">The sequence shown here is derived from an EMBL/GenBank/DDBJ whole genome shotgun (WGS) entry which is preliminary data.</text>
</comment>
<feature type="coiled-coil region" evidence="1">
    <location>
        <begin position="156"/>
        <end position="204"/>
    </location>
</feature>
<keyword evidence="3" id="KW-0812">Transmembrane</keyword>
<dbReference type="AlphaFoldDB" id="A0A0K9P5N6"/>
<proteinExistence type="predicted"/>
<accession>A0A0K9P5N6</accession>
<feature type="region of interest" description="Disordered" evidence="2">
    <location>
        <begin position="433"/>
        <end position="454"/>
    </location>
</feature>
<reference evidence="5" key="1">
    <citation type="journal article" date="2016" name="Nature">
        <title>The genome of the seagrass Zostera marina reveals angiosperm adaptation to the sea.</title>
        <authorList>
            <person name="Olsen J.L."/>
            <person name="Rouze P."/>
            <person name="Verhelst B."/>
            <person name="Lin Y.-C."/>
            <person name="Bayer T."/>
            <person name="Collen J."/>
            <person name="Dattolo E."/>
            <person name="De Paoli E."/>
            <person name="Dittami S."/>
            <person name="Maumus F."/>
            <person name="Michel G."/>
            <person name="Kersting A."/>
            <person name="Lauritano C."/>
            <person name="Lohaus R."/>
            <person name="Toepel M."/>
            <person name="Tonon T."/>
            <person name="Vanneste K."/>
            <person name="Amirebrahimi M."/>
            <person name="Brakel J."/>
            <person name="Bostroem C."/>
            <person name="Chovatia M."/>
            <person name="Grimwood J."/>
            <person name="Jenkins J.W."/>
            <person name="Jueterbock A."/>
            <person name="Mraz A."/>
            <person name="Stam W.T."/>
            <person name="Tice H."/>
            <person name="Bornberg-Bauer E."/>
            <person name="Green P.J."/>
            <person name="Pearson G.A."/>
            <person name="Procaccini G."/>
            <person name="Duarte C.M."/>
            <person name="Schmutz J."/>
            <person name="Reusch T.B.H."/>
            <person name="Van de Peer Y."/>
        </authorList>
    </citation>
    <scope>NUCLEOTIDE SEQUENCE [LARGE SCALE GENOMIC DNA]</scope>
    <source>
        <strain evidence="5">cv. Finnish</strain>
    </source>
</reference>
<gene>
    <name evidence="4" type="ORF">ZOSMA_375G00250</name>
</gene>
<protein>
    <submittedName>
        <fullName evidence="4">Uncharacterized protein</fullName>
    </submittedName>
</protein>
<feature type="coiled-coil region" evidence="1">
    <location>
        <begin position="248"/>
        <end position="428"/>
    </location>
</feature>
<evidence type="ECO:0000256" key="3">
    <source>
        <dbReference type="SAM" id="Phobius"/>
    </source>
</evidence>
<organism evidence="4 5">
    <name type="scientific">Zostera marina</name>
    <name type="common">Eelgrass</name>
    <dbReference type="NCBI Taxonomy" id="29655"/>
    <lineage>
        <taxon>Eukaryota</taxon>
        <taxon>Viridiplantae</taxon>
        <taxon>Streptophyta</taxon>
        <taxon>Embryophyta</taxon>
        <taxon>Tracheophyta</taxon>
        <taxon>Spermatophyta</taxon>
        <taxon>Magnoliopsida</taxon>
        <taxon>Liliopsida</taxon>
        <taxon>Zosteraceae</taxon>
        <taxon>Zostera</taxon>
    </lineage>
</organism>